<evidence type="ECO:0000313" key="2">
    <source>
        <dbReference type="Proteomes" id="UP000199607"/>
    </source>
</evidence>
<name>A0A1I4HTD1_9EURY</name>
<organism evidence="1 2">
    <name type="scientific">Halogranum rubrum</name>
    <dbReference type="NCBI Taxonomy" id="553466"/>
    <lineage>
        <taxon>Archaea</taxon>
        <taxon>Methanobacteriati</taxon>
        <taxon>Methanobacteriota</taxon>
        <taxon>Stenosarchaea group</taxon>
        <taxon>Halobacteria</taxon>
        <taxon>Halobacteriales</taxon>
        <taxon>Haloferacaceae</taxon>
    </lineage>
</organism>
<dbReference type="AlphaFoldDB" id="A0A1I4HTD1"/>
<sequence length="39" mass="4861">MWPVVFYFSLIIQLVRPRSMWEEIRVAQQARLDWCMVFD</sequence>
<evidence type="ECO:0000313" key="1">
    <source>
        <dbReference type="EMBL" id="SFL45033.1"/>
    </source>
</evidence>
<accession>A0A1I4HTD1</accession>
<protein>
    <submittedName>
        <fullName evidence="1">Uncharacterized protein</fullName>
    </submittedName>
</protein>
<dbReference type="EMBL" id="FOTC01000006">
    <property type="protein sequence ID" value="SFL45033.1"/>
    <property type="molecule type" value="Genomic_DNA"/>
</dbReference>
<reference evidence="2" key="1">
    <citation type="submission" date="2016-10" db="EMBL/GenBank/DDBJ databases">
        <authorList>
            <person name="Varghese N."/>
            <person name="Submissions S."/>
        </authorList>
    </citation>
    <scope>NUCLEOTIDE SEQUENCE [LARGE SCALE GENOMIC DNA]</scope>
    <source>
        <strain evidence="2">CGMCC 1.7738</strain>
    </source>
</reference>
<proteinExistence type="predicted"/>
<dbReference type="Proteomes" id="UP000199607">
    <property type="component" value="Unassembled WGS sequence"/>
</dbReference>
<gene>
    <name evidence="1" type="ORF">SAMN04487950_3805</name>
</gene>
<keyword evidence="2" id="KW-1185">Reference proteome</keyword>